<evidence type="ECO:0000313" key="2">
    <source>
        <dbReference type="EMBL" id="JAA73482.1"/>
    </source>
</evidence>
<reference evidence="2" key="1">
    <citation type="submission" date="2012-12" db="EMBL/GenBank/DDBJ databases">
        <title>Identification and characterization of a phenylalanine ammonia-lyase gene family in Isatis indigotica Fort.</title>
        <authorList>
            <person name="Liu Q."/>
            <person name="Chen J."/>
            <person name="Zhou X."/>
            <person name="Di P."/>
            <person name="Xiao Y."/>
            <person name="Xuan H."/>
            <person name="Zhang L."/>
            <person name="Chen W."/>
        </authorList>
    </citation>
    <scope>NUCLEOTIDE SEQUENCE</scope>
    <source>
        <tissue evidence="2">Salivary gland</tissue>
    </source>
</reference>
<organism evidence="2">
    <name type="scientific">Ixodes ricinus</name>
    <name type="common">Common tick</name>
    <name type="synonym">Acarus ricinus</name>
    <dbReference type="NCBI Taxonomy" id="34613"/>
    <lineage>
        <taxon>Eukaryota</taxon>
        <taxon>Metazoa</taxon>
        <taxon>Ecdysozoa</taxon>
        <taxon>Arthropoda</taxon>
        <taxon>Chelicerata</taxon>
        <taxon>Arachnida</taxon>
        <taxon>Acari</taxon>
        <taxon>Parasitiformes</taxon>
        <taxon>Ixodida</taxon>
        <taxon>Ixodoidea</taxon>
        <taxon>Ixodidae</taxon>
        <taxon>Ixodinae</taxon>
        <taxon>Ixodes</taxon>
    </lineage>
</organism>
<dbReference type="InterPro" id="IPR009057">
    <property type="entry name" value="Homeodomain-like_sf"/>
</dbReference>
<dbReference type="Gene3D" id="1.10.246.220">
    <property type="match status" value="1"/>
</dbReference>
<feature type="non-terminal residue" evidence="2">
    <location>
        <position position="131"/>
    </location>
</feature>
<proteinExistence type="evidence at transcript level"/>
<dbReference type="CDD" id="cd11660">
    <property type="entry name" value="SANT_TRF"/>
    <property type="match status" value="1"/>
</dbReference>
<sequence>MRFTPLQEEALVRGVMKYGTGGWKHISDEGWFDGRLSRELSDKYRNLQKYDHLSRVKERVKAKLKRGIDPMRELQDHNRSIYNTRRVCDHSARPNILPSQRVHAAAVVRDATCGGPRDSGLGDGTRDTQYV</sequence>
<dbReference type="SUPFAM" id="SSF46689">
    <property type="entry name" value="Homeodomain-like"/>
    <property type="match status" value="1"/>
</dbReference>
<name>A0A0K8RQW1_IXORI</name>
<comment type="subcellular location">
    <subcellularLocation>
        <location evidence="1">Nucleus</location>
    </subcellularLocation>
</comment>
<dbReference type="AlphaFoldDB" id="A0A0K8RQW1"/>
<dbReference type="EMBL" id="GADI01000326">
    <property type="protein sequence ID" value="JAA73482.1"/>
    <property type="molecule type" value="mRNA"/>
</dbReference>
<protein>
    <submittedName>
        <fullName evidence="2">Uncharacterized protein</fullName>
    </submittedName>
</protein>
<dbReference type="GO" id="GO:0005634">
    <property type="term" value="C:nucleus"/>
    <property type="evidence" value="ECO:0007669"/>
    <property type="project" value="UniProtKB-SubCell"/>
</dbReference>
<evidence type="ECO:0000256" key="1">
    <source>
        <dbReference type="ARBA" id="ARBA00004123"/>
    </source>
</evidence>
<accession>A0A0K8RQW1</accession>